<accession>C4GMR3</accession>
<dbReference type="EMBL" id="ACJW02000008">
    <property type="protein sequence ID" value="EEP66598.1"/>
    <property type="molecule type" value="Genomic_DNA"/>
</dbReference>
<sequence>MVFRLPMLIGQHRQPENEPPPKFSLWGFVLRFIEMPCPMLNHVSGCRK</sequence>
<name>C4GMR3_9NEIS</name>
<dbReference type="STRING" id="629741.GCWU000324_02999"/>
<dbReference type="HOGENOM" id="CLU_3153840_0_0_4"/>
<comment type="caution">
    <text evidence="1">The sequence shown here is derived from an EMBL/GenBank/DDBJ whole genome shotgun (WGS) entry which is preliminary data.</text>
</comment>
<gene>
    <name evidence="1" type="ORF">GCWU000324_02999</name>
</gene>
<reference evidence="1" key="1">
    <citation type="submission" date="2009-04" db="EMBL/GenBank/DDBJ databases">
        <authorList>
            <person name="Weinstock G."/>
            <person name="Sodergren E."/>
            <person name="Clifton S."/>
            <person name="Fulton L."/>
            <person name="Fulton B."/>
            <person name="Courtney L."/>
            <person name="Fronick C."/>
            <person name="Harrison M."/>
            <person name="Strong C."/>
            <person name="Farmer C."/>
            <person name="Delahaunty K."/>
            <person name="Markovic C."/>
            <person name="Hall O."/>
            <person name="Minx P."/>
            <person name="Tomlinson C."/>
            <person name="Mitreva M."/>
            <person name="Nelson J."/>
            <person name="Hou S."/>
            <person name="Wollam A."/>
            <person name="Pepin K.H."/>
            <person name="Johnson M."/>
            <person name="Bhonagiri V."/>
            <person name="Nash W.E."/>
            <person name="Warren W."/>
            <person name="Chinwalla A."/>
            <person name="Mardis E.R."/>
            <person name="Wilson R.K."/>
        </authorList>
    </citation>
    <scope>NUCLEOTIDE SEQUENCE [LARGE SCALE GENOMIC DNA]</scope>
    <source>
        <strain evidence="1">ATCC 51147</strain>
    </source>
</reference>
<organism evidence="1 2">
    <name type="scientific">Kingella oralis ATCC 51147</name>
    <dbReference type="NCBI Taxonomy" id="629741"/>
    <lineage>
        <taxon>Bacteria</taxon>
        <taxon>Pseudomonadati</taxon>
        <taxon>Pseudomonadota</taxon>
        <taxon>Betaproteobacteria</taxon>
        <taxon>Neisseriales</taxon>
        <taxon>Neisseriaceae</taxon>
        <taxon>Kingella</taxon>
    </lineage>
</organism>
<evidence type="ECO:0000313" key="2">
    <source>
        <dbReference type="Proteomes" id="UP000003009"/>
    </source>
</evidence>
<keyword evidence="2" id="KW-1185">Reference proteome</keyword>
<proteinExistence type="predicted"/>
<dbReference type="Proteomes" id="UP000003009">
    <property type="component" value="Unassembled WGS sequence"/>
</dbReference>
<dbReference type="AlphaFoldDB" id="C4GMR3"/>
<protein>
    <submittedName>
        <fullName evidence="1">Uncharacterized protein</fullName>
    </submittedName>
</protein>
<evidence type="ECO:0000313" key="1">
    <source>
        <dbReference type="EMBL" id="EEP66598.1"/>
    </source>
</evidence>